<organism evidence="1 2">
    <name type="scientific">Caligus rogercresseyi</name>
    <name type="common">Sea louse</name>
    <dbReference type="NCBI Taxonomy" id="217165"/>
    <lineage>
        <taxon>Eukaryota</taxon>
        <taxon>Metazoa</taxon>
        <taxon>Ecdysozoa</taxon>
        <taxon>Arthropoda</taxon>
        <taxon>Crustacea</taxon>
        <taxon>Multicrustacea</taxon>
        <taxon>Hexanauplia</taxon>
        <taxon>Copepoda</taxon>
        <taxon>Siphonostomatoida</taxon>
        <taxon>Caligidae</taxon>
        <taxon>Caligus</taxon>
    </lineage>
</organism>
<gene>
    <name evidence="1" type="ORF">FKW44_004809</name>
</gene>
<proteinExistence type="predicted"/>
<feature type="non-terminal residue" evidence="1">
    <location>
        <position position="62"/>
    </location>
</feature>
<sequence>MSPLSLCPRRQKEYRYQYPAAVQGRVHCSPIPPGIPPYMIITKLNGMGTLQIISSGTQHYDA</sequence>
<dbReference type="Proteomes" id="UP000595437">
    <property type="component" value="Chromosome 3"/>
</dbReference>
<reference evidence="2" key="1">
    <citation type="submission" date="2021-01" db="EMBL/GenBank/DDBJ databases">
        <title>Caligus Genome Assembly.</title>
        <authorList>
            <person name="Gallardo-Escarate C."/>
        </authorList>
    </citation>
    <scope>NUCLEOTIDE SEQUENCE [LARGE SCALE GENOMIC DNA]</scope>
</reference>
<evidence type="ECO:0000313" key="1">
    <source>
        <dbReference type="EMBL" id="QQP52609.1"/>
    </source>
</evidence>
<dbReference type="AlphaFoldDB" id="A0A7T8HM71"/>
<keyword evidence="2" id="KW-1185">Reference proteome</keyword>
<name>A0A7T8HM71_CALRO</name>
<evidence type="ECO:0000313" key="2">
    <source>
        <dbReference type="Proteomes" id="UP000595437"/>
    </source>
</evidence>
<dbReference type="EMBL" id="CP045892">
    <property type="protein sequence ID" value="QQP52609.1"/>
    <property type="molecule type" value="Genomic_DNA"/>
</dbReference>
<accession>A0A7T8HM71</accession>
<protein>
    <submittedName>
        <fullName evidence="1">Uncharacterized protein</fullName>
    </submittedName>
</protein>